<organism evidence="2 3">
    <name type="scientific">Mycobacterium dioxanotrophicus</name>
    <dbReference type="NCBI Taxonomy" id="482462"/>
    <lineage>
        <taxon>Bacteria</taxon>
        <taxon>Bacillati</taxon>
        <taxon>Actinomycetota</taxon>
        <taxon>Actinomycetes</taxon>
        <taxon>Mycobacteriales</taxon>
        <taxon>Mycobacteriaceae</taxon>
        <taxon>Mycobacterium</taxon>
    </lineage>
</organism>
<evidence type="ECO:0000313" key="3">
    <source>
        <dbReference type="Proteomes" id="UP000195331"/>
    </source>
</evidence>
<dbReference type="SUPFAM" id="SSF88659">
    <property type="entry name" value="Sigma3 and sigma4 domains of RNA polymerase sigma factors"/>
    <property type="match status" value="1"/>
</dbReference>
<accession>A0A1Y0CGV8</accession>
<gene>
    <name evidence="2" type="ORF">BTO20_38415</name>
</gene>
<evidence type="ECO:0000256" key="1">
    <source>
        <dbReference type="SAM" id="MobiDB-lite"/>
    </source>
</evidence>
<feature type="compositionally biased region" description="Polar residues" evidence="1">
    <location>
        <begin position="79"/>
        <end position="89"/>
    </location>
</feature>
<dbReference type="AlphaFoldDB" id="A0A1Y0CGV8"/>
<dbReference type="InterPro" id="IPR013324">
    <property type="entry name" value="RNA_pol_sigma_r3/r4-like"/>
</dbReference>
<name>A0A1Y0CGV8_9MYCO</name>
<dbReference type="Proteomes" id="UP000195331">
    <property type="component" value="Plasmid unnamed3"/>
</dbReference>
<dbReference type="EMBL" id="CP020812">
    <property type="protein sequence ID" value="ART74480.1"/>
    <property type="molecule type" value="Genomic_DNA"/>
</dbReference>
<keyword evidence="3" id="KW-1185">Reference proteome</keyword>
<dbReference type="OrthoDB" id="9861083at2"/>
<dbReference type="KEGG" id="mdx:BTO20_38415"/>
<proteinExistence type="predicted"/>
<reference evidence="2 3" key="1">
    <citation type="submission" date="2017-04" db="EMBL/GenBank/DDBJ databases">
        <title>Whole Genome Sequence of 1,4-Dioxane Degrading Bacterium Mycobacterium dioxanotrophicus PH-06.</title>
        <authorList>
            <person name="He Y."/>
        </authorList>
    </citation>
    <scope>NUCLEOTIDE SEQUENCE [LARGE SCALE GENOMIC DNA]</scope>
    <source>
        <strain evidence="2 3">PH-06</strain>
        <plasmid evidence="2 3">unnamed3</plasmid>
    </source>
</reference>
<evidence type="ECO:0000313" key="2">
    <source>
        <dbReference type="EMBL" id="ART74480.1"/>
    </source>
</evidence>
<dbReference type="InterPro" id="IPR036388">
    <property type="entry name" value="WH-like_DNA-bd_sf"/>
</dbReference>
<feature type="region of interest" description="Disordered" evidence="1">
    <location>
        <begin position="59"/>
        <end position="100"/>
    </location>
</feature>
<protein>
    <submittedName>
        <fullName evidence="2">Uncharacterized protein</fullName>
    </submittedName>
</protein>
<geneLocation type="plasmid" evidence="2 3">
    <name>unnamed3</name>
</geneLocation>
<dbReference type="RefSeq" id="WP_087083853.1">
    <property type="nucleotide sequence ID" value="NZ_CP020812.1"/>
</dbReference>
<dbReference type="Gene3D" id="1.10.10.10">
    <property type="entry name" value="Winged helix-like DNA-binding domain superfamily/Winged helix DNA-binding domain"/>
    <property type="match status" value="1"/>
</dbReference>
<sequence>MDDLDAALTRLSDAQQATQDARQTLHAIIRQMIAHGPRGTQAEIAKRTGYTRERIRQIVRDSAPVPENPAKQTPEPLPHSQSEDIQTDTGDLPPPPMATP</sequence>
<keyword evidence="2" id="KW-0614">Plasmid</keyword>